<keyword evidence="2" id="KW-0472">Membrane</keyword>
<gene>
    <name evidence="4" type="ORF">DFP96_104231</name>
</gene>
<evidence type="ECO:0000313" key="5">
    <source>
        <dbReference type="Proteomes" id="UP000295558"/>
    </source>
</evidence>
<feature type="region of interest" description="Disordered" evidence="1">
    <location>
        <begin position="64"/>
        <end position="109"/>
    </location>
</feature>
<evidence type="ECO:0000256" key="1">
    <source>
        <dbReference type="SAM" id="MobiDB-lite"/>
    </source>
</evidence>
<reference evidence="4 5" key="1">
    <citation type="submission" date="2019-03" db="EMBL/GenBank/DDBJ databases">
        <title>Genomic Encyclopedia of Type Strains, Phase III (KMG-III): the genomes of soil and plant-associated and newly described type strains.</title>
        <authorList>
            <person name="Whitman W."/>
        </authorList>
    </citation>
    <scope>NUCLEOTIDE SEQUENCE [LARGE SCALE GENOMIC DNA]</scope>
    <source>
        <strain evidence="4 5">CECT 7972</strain>
    </source>
</reference>
<comment type="caution">
    <text evidence="4">The sequence shown here is derived from an EMBL/GenBank/DDBJ whole genome shotgun (WGS) entry which is preliminary data.</text>
</comment>
<dbReference type="OrthoDB" id="2168558at2"/>
<dbReference type="InterPro" id="IPR009988">
    <property type="entry name" value="DUF1510"/>
</dbReference>
<proteinExistence type="predicted"/>
<organism evidence="4 5">
    <name type="scientific">Listeria rocourtiae</name>
    <dbReference type="NCBI Taxonomy" id="647910"/>
    <lineage>
        <taxon>Bacteria</taxon>
        <taxon>Bacillati</taxon>
        <taxon>Bacillota</taxon>
        <taxon>Bacilli</taxon>
        <taxon>Bacillales</taxon>
        <taxon>Listeriaceae</taxon>
        <taxon>Listeria</taxon>
    </lineage>
</organism>
<dbReference type="Proteomes" id="UP000295558">
    <property type="component" value="Unassembled WGS sequence"/>
</dbReference>
<dbReference type="Pfam" id="PF07423">
    <property type="entry name" value="DUF1510"/>
    <property type="match status" value="1"/>
</dbReference>
<keyword evidence="5" id="KW-1185">Reference proteome</keyword>
<protein>
    <submittedName>
        <fullName evidence="4">Uncharacterized protein DUF1510</fullName>
    </submittedName>
</protein>
<feature type="compositionally biased region" description="Basic and acidic residues" evidence="1">
    <location>
        <begin position="1"/>
        <end position="12"/>
    </location>
</feature>
<dbReference type="STRING" id="1265846.PROCOU_01994"/>
<evidence type="ECO:0000313" key="4">
    <source>
        <dbReference type="EMBL" id="TDR53637.1"/>
    </source>
</evidence>
<evidence type="ECO:0000256" key="2">
    <source>
        <dbReference type="SAM" id="Phobius"/>
    </source>
</evidence>
<name>A0A4R6ZMD9_9LIST</name>
<sequence length="211" mass="23813">MDKKTQKEEQRRSAQNQVEASRSKQNSKHKRTSITLNVLIIIMSLAIVAVLWLVFFLTAEDSADKVEKEPKTEQTQKADDTKKDDSKAKDTEKPKEQTTETSDDPNVSKVITKDWKPVGTEQKGDHVNSYEMGSQDWEEKVNAFSEATGIDNGDMTIWYVGRGEDPATQSIGTVTSKSEPDNAFRVYITWIDGSGWQPIKVEVLKTNDKKN</sequence>
<keyword evidence="2" id="KW-0812">Transmembrane</keyword>
<feature type="transmembrane region" description="Helical" evidence="2">
    <location>
        <begin position="34"/>
        <end position="57"/>
    </location>
</feature>
<feature type="compositionally biased region" description="Polar residues" evidence="1">
    <location>
        <begin position="13"/>
        <end position="24"/>
    </location>
</feature>
<accession>A0A4R6ZMD9</accession>
<dbReference type="RefSeq" id="WP_036069266.1">
    <property type="nucleotide sequence ID" value="NZ_JAASUO010000001.1"/>
</dbReference>
<dbReference type="EMBL" id="SNZK01000004">
    <property type="protein sequence ID" value="TDR53637.1"/>
    <property type="molecule type" value="Genomic_DNA"/>
</dbReference>
<evidence type="ECO:0000259" key="3">
    <source>
        <dbReference type="Pfam" id="PF07423"/>
    </source>
</evidence>
<feature type="domain" description="DUF1510" evidence="3">
    <location>
        <begin position="111"/>
        <end position="204"/>
    </location>
</feature>
<keyword evidence="2" id="KW-1133">Transmembrane helix</keyword>
<feature type="region of interest" description="Disordered" evidence="1">
    <location>
        <begin position="1"/>
        <end position="30"/>
    </location>
</feature>
<feature type="compositionally biased region" description="Basic and acidic residues" evidence="1">
    <location>
        <begin position="64"/>
        <end position="98"/>
    </location>
</feature>
<dbReference type="AlphaFoldDB" id="A0A4R6ZMD9"/>